<gene>
    <name evidence="3" type="ORF">O9K51_00650</name>
</gene>
<feature type="signal peptide" evidence="2">
    <location>
        <begin position="1"/>
        <end position="20"/>
    </location>
</feature>
<feature type="compositionally biased region" description="Basic residues" evidence="1">
    <location>
        <begin position="348"/>
        <end position="359"/>
    </location>
</feature>
<dbReference type="Proteomes" id="UP001163105">
    <property type="component" value="Unassembled WGS sequence"/>
</dbReference>
<feature type="compositionally biased region" description="Polar residues" evidence="1">
    <location>
        <begin position="336"/>
        <end position="345"/>
    </location>
</feature>
<evidence type="ECO:0000313" key="3">
    <source>
        <dbReference type="EMBL" id="KAJ6445885.1"/>
    </source>
</evidence>
<sequence>MVKFSFFAATVAAAAGTVRAQGKPKFVCDPPGEMDETRACDRGTRRAIESIVEWGADNNETGWKRAGYLNQMFRDGTLLKDQKECVDCKQTNKEITNAVWMNRIHVIVMDYMLRFPLSTPADHFTLYLQLERTTNKTLQQELTAYQPVYVDVDCPTMANERLDELLKQYPKPNDQETPSSPEEGKETPSSPDEGKDTTSPDKGIETSTSKESTMVTKFEGSIEAIVTVNGSIRKAQFVVEATVAWVSNTVFLSKQLKTCTEWVSGKPTPEEERQMKHLNATEYTFGYAKELLNGVAATFQGVDKALDQAAILYQDGKVDVNEVVDTMAKEVKSESGAKTSGTQPAKNKPAKNCKSRARRTAATWAI</sequence>
<feature type="region of interest" description="Disordered" evidence="1">
    <location>
        <begin position="330"/>
        <end position="366"/>
    </location>
</feature>
<accession>A0AB34G2P6</accession>
<protein>
    <submittedName>
        <fullName evidence="3">Uncharacterized protein</fullName>
    </submittedName>
</protein>
<comment type="caution">
    <text evidence="3">The sequence shown here is derived from an EMBL/GenBank/DDBJ whole genome shotgun (WGS) entry which is preliminary data.</text>
</comment>
<proteinExistence type="predicted"/>
<keyword evidence="2" id="KW-0732">Signal</keyword>
<name>A0AB34G2P6_9HYPO</name>
<feature type="chain" id="PRO_5044301201" evidence="2">
    <location>
        <begin position="21"/>
        <end position="366"/>
    </location>
</feature>
<evidence type="ECO:0000256" key="2">
    <source>
        <dbReference type="SAM" id="SignalP"/>
    </source>
</evidence>
<organism evidence="3 4">
    <name type="scientific">Purpureocillium lavendulum</name>
    <dbReference type="NCBI Taxonomy" id="1247861"/>
    <lineage>
        <taxon>Eukaryota</taxon>
        <taxon>Fungi</taxon>
        <taxon>Dikarya</taxon>
        <taxon>Ascomycota</taxon>
        <taxon>Pezizomycotina</taxon>
        <taxon>Sordariomycetes</taxon>
        <taxon>Hypocreomycetidae</taxon>
        <taxon>Hypocreales</taxon>
        <taxon>Ophiocordycipitaceae</taxon>
        <taxon>Purpureocillium</taxon>
    </lineage>
</organism>
<dbReference type="EMBL" id="JAQHRD010000001">
    <property type="protein sequence ID" value="KAJ6445885.1"/>
    <property type="molecule type" value="Genomic_DNA"/>
</dbReference>
<feature type="compositionally biased region" description="Basic and acidic residues" evidence="1">
    <location>
        <begin position="182"/>
        <end position="204"/>
    </location>
</feature>
<evidence type="ECO:0000313" key="4">
    <source>
        <dbReference type="Proteomes" id="UP001163105"/>
    </source>
</evidence>
<feature type="region of interest" description="Disordered" evidence="1">
    <location>
        <begin position="169"/>
        <end position="213"/>
    </location>
</feature>
<reference evidence="3" key="1">
    <citation type="submission" date="2023-01" db="EMBL/GenBank/DDBJ databases">
        <title>The growth and conidiation of Purpureocillium lavendulum are regulated by nitrogen source and histone H3K14 acetylation.</title>
        <authorList>
            <person name="Tang P."/>
            <person name="Han J."/>
            <person name="Zhang C."/>
            <person name="Tang P."/>
            <person name="Qi F."/>
            <person name="Zhang K."/>
            <person name="Liang L."/>
        </authorList>
    </citation>
    <scope>NUCLEOTIDE SEQUENCE</scope>
    <source>
        <strain evidence="3">YMF1.00683</strain>
    </source>
</reference>
<dbReference type="AlphaFoldDB" id="A0AB34G2P6"/>
<evidence type="ECO:0000256" key="1">
    <source>
        <dbReference type="SAM" id="MobiDB-lite"/>
    </source>
</evidence>
<keyword evidence="4" id="KW-1185">Reference proteome</keyword>